<dbReference type="Pfam" id="PF02590">
    <property type="entry name" value="SPOUT_MTase"/>
    <property type="match status" value="1"/>
</dbReference>
<dbReference type="InterPro" id="IPR029026">
    <property type="entry name" value="tRNA_m1G_MTases_N"/>
</dbReference>
<dbReference type="NCBIfam" id="TIGR00246">
    <property type="entry name" value="tRNA_RlmH_YbeA"/>
    <property type="match status" value="1"/>
</dbReference>
<evidence type="ECO:0000256" key="4">
    <source>
        <dbReference type="ARBA" id="ARBA00022691"/>
    </source>
</evidence>
<evidence type="ECO:0000313" key="8">
    <source>
        <dbReference type="Proteomes" id="UP000295658"/>
    </source>
</evidence>
<dbReference type="CDD" id="cd18081">
    <property type="entry name" value="RlmH-like"/>
    <property type="match status" value="1"/>
</dbReference>
<dbReference type="EC" id="2.1.1.177" evidence="6"/>
<dbReference type="InterPro" id="IPR029028">
    <property type="entry name" value="Alpha/beta_knot_MTases"/>
</dbReference>
<dbReference type="SUPFAM" id="SSF75217">
    <property type="entry name" value="alpha/beta knot"/>
    <property type="match status" value="1"/>
</dbReference>
<dbReference type="HAMAP" id="MF_00658">
    <property type="entry name" value="23SrRNA_methyltr_H"/>
    <property type="match status" value="1"/>
</dbReference>
<keyword evidence="2 6" id="KW-0489">Methyltransferase</keyword>
<dbReference type="NCBIfam" id="NF000985">
    <property type="entry name" value="PRK00103.1-3"/>
    <property type="match status" value="1"/>
</dbReference>
<keyword evidence="4 6" id="KW-0949">S-adenosyl-L-methionine</keyword>
<keyword evidence="6" id="KW-0963">Cytoplasm</keyword>
<evidence type="ECO:0000313" key="7">
    <source>
        <dbReference type="EMBL" id="TCL52635.1"/>
    </source>
</evidence>
<comment type="caution">
    <text evidence="7">The sequence shown here is derived from an EMBL/GenBank/DDBJ whole genome shotgun (WGS) entry which is preliminary data.</text>
</comment>
<dbReference type="PANTHER" id="PTHR33603:SF1">
    <property type="entry name" value="RIBOSOMAL RNA LARGE SUBUNIT METHYLTRANSFERASE H"/>
    <property type="match status" value="1"/>
</dbReference>
<evidence type="ECO:0000256" key="1">
    <source>
        <dbReference type="ARBA" id="ARBA00022552"/>
    </source>
</evidence>
<dbReference type="AlphaFoldDB" id="A0A4R1QKE5"/>
<dbReference type="InterPro" id="IPR003742">
    <property type="entry name" value="RlmH-like"/>
</dbReference>
<dbReference type="EMBL" id="SLUL01000002">
    <property type="protein sequence ID" value="TCL52635.1"/>
    <property type="molecule type" value="Genomic_DNA"/>
</dbReference>
<sequence>MDIMFVKWGCVVNISIIAVGKLKEKYLKQGIEEYLKRLSSYAKIEIIEVADEKAPEQLSLQEMEQVKQKEGERILAKITDDTYVIALAIEGTMLSSEQFAEKLDKLAVYGKSKVAFIIGGSLGLSKEVMKRANESLSFSKMTFPHQLMRLVLLEQIYRAFRINRGEPYHK</sequence>
<evidence type="ECO:0000256" key="3">
    <source>
        <dbReference type="ARBA" id="ARBA00022679"/>
    </source>
</evidence>
<dbReference type="GO" id="GO:0070038">
    <property type="term" value="F:rRNA (pseudouridine-N3-)-methyltransferase activity"/>
    <property type="evidence" value="ECO:0007669"/>
    <property type="project" value="UniProtKB-UniRule"/>
</dbReference>
<evidence type="ECO:0000256" key="5">
    <source>
        <dbReference type="ARBA" id="ARBA00038303"/>
    </source>
</evidence>
<dbReference type="GO" id="GO:0005737">
    <property type="term" value="C:cytoplasm"/>
    <property type="evidence" value="ECO:0007669"/>
    <property type="project" value="UniProtKB-SubCell"/>
</dbReference>
<dbReference type="PANTHER" id="PTHR33603">
    <property type="entry name" value="METHYLTRANSFERASE"/>
    <property type="match status" value="1"/>
</dbReference>
<comment type="catalytic activity">
    <reaction evidence="6">
        <text>pseudouridine(1915) in 23S rRNA + S-adenosyl-L-methionine = N(3)-methylpseudouridine(1915) in 23S rRNA + S-adenosyl-L-homocysteine + H(+)</text>
        <dbReference type="Rhea" id="RHEA:42752"/>
        <dbReference type="Rhea" id="RHEA-COMP:10221"/>
        <dbReference type="Rhea" id="RHEA-COMP:10222"/>
        <dbReference type="ChEBI" id="CHEBI:15378"/>
        <dbReference type="ChEBI" id="CHEBI:57856"/>
        <dbReference type="ChEBI" id="CHEBI:59789"/>
        <dbReference type="ChEBI" id="CHEBI:65314"/>
        <dbReference type="ChEBI" id="CHEBI:74486"/>
        <dbReference type="EC" id="2.1.1.177"/>
    </reaction>
</comment>
<reference evidence="7 8" key="1">
    <citation type="submission" date="2019-03" db="EMBL/GenBank/DDBJ databases">
        <title>Genomic Encyclopedia of Type Strains, Phase IV (KMG-IV): sequencing the most valuable type-strain genomes for metagenomic binning, comparative biology and taxonomic classification.</title>
        <authorList>
            <person name="Goeker M."/>
        </authorList>
    </citation>
    <scope>NUCLEOTIDE SEQUENCE [LARGE SCALE GENOMIC DNA]</scope>
    <source>
        <strain evidence="7 8">DSM 24979</strain>
    </source>
</reference>
<comment type="subunit">
    <text evidence="6">Homodimer.</text>
</comment>
<comment type="similarity">
    <text evidence="5 6">Belongs to the RNA methyltransferase RlmH family.</text>
</comment>
<dbReference type="PIRSF" id="PIRSF004505">
    <property type="entry name" value="MT_bac"/>
    <property type="match status" value="1"/>
</dbReference>
<comment type="subcellular location">
    <subcellularLocation>
        <location evidence="6">Cytoplasm</location>
    </subcellularLocation>
</comment>
<feature type="binding site" evidence="6">
    <location>
        <position position="87"/>
    </location>
    <ligand>
        <name>S-adenosyl-L-methionine</name>
        <dbReference type="ChEBI" id="CHEBI:59789"/>
    </ligand>
</feature>
<feature type="binding site" evidence="6">
    <location>
        <position position="119"/>
    </location>
    <ligand>
        <name>S-adenosyl-L-methionine</name>
        <dbReference type="ChEBI" id="CHEBI:59789"/>
    </ligand>
</feature>
<evidence type="ECO:0000256" key="6">
    <source>
        <dbReference type="HAMAP-Rule" id="MF_00658"/>
    </source>
</evidence>
<keyword evidence="1 6" id="KW-0698">rRNA processing</keyword>
<keyword evidence="3 6" id="KW-0808">Transferase</keyword>
<protein>
    <recommendedName>
        <fullName evidence="6">Ribosomal RNA large subunit methyltransferase H</fullName>
        <ecNumber evidence="6">2.1.1.177</ecNumber>
    </recommendedName>
    <alternativeName>
        <fullName evidence="6">23S rRNA (pseudouridine1915-N3)-methyltransferase</fullName>
    </alternativeName>
    <alternativeName>
        <fullName evidence="6">23S rRNA m3Psi1915 methyltransferase</fullName>
    </alternativeName>
    <alternativeName>
        <fullName evidence="6">rRNA (pseudouridine-N3-)-methyltransferase RlmH</fullName>
    </alternativeName>
</protein>
<evidence type="ECO:0000256" key="2">
    <source>
        <dbReference type="ARBA" id="ARBA00022603"/>
    </source>
</evidence>
<feature type="binding site" evidence="6">
    <location>
        <begin position="138"/>
        <end position="143"/>
    </location>
    <ligand>
        <name>S-adenosyl-L-methionine</name>
        <dbReference type="ChEBI" id="CHEBI:59789"/>
    </ligand>
</feature>
<keyword evidence="8" id="KW-1185">Reference proteome</keyword>
<dbReference type="Gene3D" id="3.40.1280.10">
    <property type="match status" value="1"/>
</dbReference>
<name>A0A4R1QKE5_9BACL</name>
<dbReference type="Proteomes" id="UP000295658">
    <property type="component" value="Unassembled WGS sequence"/>
</dbReference>
<proteinExistence type="inferred from homology"/>
<organism evidence="7 8">
    <name type="scientific">Thermolongibacillus altinsuensis</name>
    <dbReference type="NCBI Taxonomy" id="575256"/>
    <lineage>
        <taxon>Bacteria</taxon>
        <taxon>Bacillati</taxon>
        <taxon>Bacillota</taxon>
        <taxon>Bacilli</taxon>
        <taxon>Bacillales</taxon>
        <taxon>Anoxybacillaceae</taxon>
        <taxon>Thermolongibacillus</taxon>
    </lineage>
</organism>
<comment type="function">
    <text evidence="6">Specifically methylates the pseudouridine at position 1915 (m3Psi1915) in 23S rRNA.</text>
</comment>
<accession>A0A4R1QKE5</accession>
<gene>
    <name evidence="6" type="primary">rlmH</name>
    <name evidence="7" type="ORF">EDD69_10240</name>
</gene>